<comment type="caution">
    <text evidence="2">The sequence shown here is derived from an EMBL/GenBank/DDBJ whole genome shotgun (WGS) entry which is preliminary data.</text>
</comment>
<protein>
    <submittedName>
        <fullName evidence="2">Uncharacterized protein</fullName>
    </submittedName>
</protein>
<evidence type="ECO:0000313" key="2">
    <source>
        <dbReference type="EMBL" id="KKK60837.1"/>
    </source>
</evidence>
<sequence>LVYNPIANQNVAKHIIKIIEAIPSSFTLWVDLKNAIDAYGNHMPNGYETVWKRFGNSIETGNPTQREKEPLKSVTDTIAKGPPLKEMEKPFIDKSKDETDDVDFEPIAEIITDLQKHTLDE</sequence>
<accession>A0A0F8WVI4</accession>
<dbReference type="AlphaFoldDB" id="A0A0F8WVI4"/>
<gene>
    <name evidence="2" type="ORF">LCGC14_3020380</name>
</gene>
<feature type="compositionally biased region" description="Basic and acidic residues" evidence="1">
    <location>
        <begin position="83"/>
        <end position="97"/>
    </location>
</feature>
<feature type="non-terminal residue" evidence="2">
    <location>
        <position position="1"/>
    </location>
</feature>
<reference evidence="2" key="1">
    <citation type="journal article" date="2015" name="Nature">
        <title>Complex archaea that bridge the gap between prokaryotes and eukaryotes.</title>
        <authorList>
            <person name="Spang A."/>
            <person name="Saw J.H."/>
            <person name="Jorgensen S.L."/>
            <person name="Zaremba-Niedzwiedzka K."/>
            <person name="Martijn J."/>
            <person name="Lind A.E."/>
            <person name="van Eijk R."/>
            <person name="Schleper C."/>
            <person name="Guy L."/>
            <person name="Ettema T.J."/>
        </authorList>
    </citation>
    <scope>NUCLEOTIDE SEQUENCE</scope>
</reference>
<proteinExistence type="predicted"/>
<organism evidence="2">
    <name type="scientific">marine sediment metagenome</name>
    <dbReference type="NCBI Taxonomy" id="412755"/>
    <lineage>
        <taxon>unclassified sequences</taxon>
        <taxon>metagenomes</taxon>
        <taxon>ecological metagenomes</taxon>
    </lineage>
</organism>
<name>A0A0F8WVI4_9ZZZZ</name>
<dbReference type="EMBL" id="LAZR01062771">
    <property type="protein sequence ID" value="KKK60837.1"/>
    <property type="molecule type" value="Genomic_DNA"/>
</dbReference>
<feature type="region of interest" description="Disordered" evidence="1">
    <location>
        <begin position="58"/>
        <end position="98"/>
    </location>
</feature>
<evidence type="ECO:0000256" key="1">
    <source>
        <dbReference type="SAM" id="MobiDB-lite"/>
    </source>
</evidence>